<evidence type="ECO:0000256" key="6">
    <source>
        <dbReference type="RuleBase" id="RU363077"/>
    </source>
</evidence>
<organism evidence="9 10">
    <name type="scientific">Acacia crassicarpa</name>
    <name type="common">northern wattle</name>
    <dbReference type="NCBI Taxonomy" id="499986"/>
    <lineage>
        <taxon>Eukaryota</taxon>
        <taxon>Viridiplantae</taxon>
        <taxon>Streptophyta</taxon>
        <taxon>Embryophyta</taxon>
        <taxon>Tracheophyta</taxon>
        <taxon>Spermatophyta</taxon>
        <taxon>Magnoliopsida</taxon>
        <taxon>eudicotyledons</taxon>
        <taxon>Gunneridae</taxon>
        <taxon>Pentapetalae</taxon>
        <taxon>rosids</taxon>
        <taxon>fabids</taxon>
        <taxon>Fabales</taxon>
        <taxon>Fabaceae</taxon>
        <taxon>Caesalpinioideae</taxon>
        <taxon>mimosoid clade</taxon>
        <taxon>Acacieae</taxon>
        <taxon>Acacia</taxon>
    </lineage>
</organism>
<comment type="similarity">
    <text evidence="2 6">Belongs to the drug/metabolite transporter (DMT) superfamily. Plant drug/metabolite exporter (P-DME) (TC 2.A.7.4) family.</text>
</comment>
<keyword evidence="4 6" id="KW-1133">Transmembrane helix</keyword>
<feature type="domain" description="EamA" evidence="8">
    <location>
        <begin position="60"/>
        <end position="198"/>
    </location>
</feature>
<evidence type="ECO:0000313" key="9">
    <source>
        <dbReference type="EMBL" id="KAK4254337.1"/>
    </source>
</evidence>
<reference evidence="9" key="1">
    <citation type="submission" date="2023-10" db="EMBL/GenBank/DDBJ databases">
        <title>Chromosome-level genome of the transformable northern wattle, Acacia crassicarpa.</title>
        <authorList>
            <person name="Massaro I."/>
            <person name="Sinha N.R."/>
            <person name="Poethig S."/>
            <person name="Leichty A.R."/>
        </authorList>
    </citation>
    <scope>NUCLEOTIDE SEQUENCE</scope>
    <source>
        <strain evidence="9">Acra3RX</strain>
        <tissue evidence="9">Leaf</tissue>
    </source>
</reference>
<evidence type="ECO:0000256" key="5">
    <source>
        <dbReference type="ARBA" id="ARBA00023136"/>
    </source>
</evidence>
<keyword evidence="3 6" id="KW-0812">Transmembrane</keyword>
<evidence type="ECO:0000259" key="8">
    <source>
        <dbReference type="Pfam" id="PF00892"/>
    </source>
</evidence>
<dbReference type="InterPro" id="IPR037185">
    <property type="entry name" value="EmrE-like"/>
</dbReference>
<dbReference type="EMBL" id="JAWXYG010000014">
    <property type="protein sequence ID" value="KAK4254337.1"/>
    <property type="molecule type" value="Genomic_DNA"/>
</dbReference>
<keyword evidence="5 6" id="KW-0472">Membrane</keyword>
<dbReference type="GO" id="GO:0022857">
    <property type="term" value="F:transmembrane transporter activity"/>
    <property type="evidence" value="ECO:0007669"/>
    <property type="project" value="InterPro"/>
</dbReference>
<dbReference type="InterPro" id="IPR000620">
    <property type="entry name" value="EamA_dom"/>
</dbReference>
<proteinExistence type="inferred from homology"/>
<dbReference type="InterPro" id="IPR030184">
    <property type="entry name" value="WAT1-related"/>
</dbReference>
<name>A0AAE1INS5_9FABA</name>
<sequence>MNIGTARGKAKILGTLTGISGAMILTFCKGKRTQIWMTHINLSPHVAVSQSTSSTTSTIWGCMIAFASCLSYSLWLIIQAKMAHRFSWHYSRTALMSIWSLYQSFPFAFYAERDRNQWKLGWDLKLLAGAYTGIFSSGVAFSIVSWCVMNKGPMFVAIFNPLMLALTVLAGSILPDETVYIGSIIGMVLIVSGLYIVLWGKSKEASEEHSRATSPSESMHSRATSPPESIQITCPTDSSQTSSPTN</sequence>
<feature type="region of interest" description="Disordered" evidence="7">
    <location>
        <begin position="207"/>
        <end position="246"/>
    </location>
</feature>
<feature type="compositionally biased region" description="Polar residues" evidence="7">
    <location>
        <begin position="212"/>
        <end position="246"/>
    </location>
</feature>
<feature type="transmembrane region" description="Helical" evidence="6">
    <location>
        <begin position="130"/>
        <end position="148"/>
    </location>
</feature>
<dbReference type="PANTHER" id="PTHR31218">
    <property type="entry name" value="WAT1-RELATED PROTEIN"/>
    <property type="match status" value="1"/>
</dbReference>
<evidence type="ECO:0000256" key="4">
    <source>
        <dbReference type="ARBA" id="ARBA00022989"/>
    </source>
</evidence>
<protein>
    <recommendedName>
        <fullName evidence="6">WAT1-related protein</fullName>
    </recommendedName>
</protein>
<comment type="subcellular location">
    <subcellularLocation>
        <location evidence="1 6">Membrane</location>
        <topology evidence="1 6">Multi-pass membrane protein</topology>
    </subcellularLocation>
</comment>
<feature type="transmembrane region" description="Helical" evidence="6">
    <location>
        <begin position="90"/>
        <end position="110"/>
    </location>
</feature>
<evidence type="ECO:0000313" key="10">
    <source>
        <dbReference type="Proteomes" id="UP001293593"/>
    </source>
</evidence>
<feature type="transmembrane region" description="Helical" evidence="6">
    <location>
        <begin position="58"/>
        <end position="78"/>
    </location>
</feature>
<dbReference type="SUPFAM" id="SSF103481">
    <property type="entry name" value="Multidrug resistance efflux transporter EmrE"/>
    <property type="match status" value="1"/>
</dbReference>
<dbReference type="AlphaFoldDB" id="A0AAE1INS5"/>
<dbReference type="Pfam" id="PF00892">
    <property type="entry name" value="EamA"/>
    <property type="match status" value="1"/>
</dbReference>
<feature type="transmembrane region" description="Helical" evidence="6">
    <location>
        <begin position="180"/>
        <end position="200"/>
    </location>
</feature>
<accession>A0AAE1INS5</accession>
<evidence type="ECO:0000256" key="1">
    <source>
        <dbReference type="ARBA" id="ARBA00004141"/>
    </source>
</evidence>
<evidence type="ECO:0000256" key="3">
    <source>
        <dbReference type="ARBA" id="ARBA00022692"/>
    </source>
</evidence>
<comment type="caution">
    <text evidence="9">The sequence shown here is derived from an EMBL/GenBank/DDBJ whole genome shotgun (WGS) entry which is preliminary data.</text>
</comment>
<evidence type="ECO:0000256" key="7">
    <source>
        <dbReference type="SAM" id="MobiDB-lite"/>
    </source>
</evidence>
<evidence type="ECO:0000256" key="2">
    <source>
        <dbReference type="ARBA" id="ARBA00007635"/>
    </source>
</evidence>
<dbReference type="Proteomes" id="UP001293593">
    <property type="component" value="Unassembled WGS sequence"/>
</dbReference>
<dbReference type="GO" id="GO:0016020">
    <property type="term" value="C:membrane"/>
    <property type="evidence" value="ECO:0007669"/>
    <property type="project" value="UniProtKB-SubCell"/>
</dbReference>
<gene>
    <name evidence="9" type="ORF">QN277_009736</name>
</gene>
<feature type="transmembrane region" description="Helical" evidence="6">
    <location>
        <begin position="155"/>
        <end position="174"/>
    </location>
</feature>
<keyword evidence="10" id="KW-1185">Reference proteome</keyword>